<evidence type="ECO:0000313" key="2">
    <source>
        <dbReference type="Proteomes" id="UP000617145"/>
    </source>
</evidence>
<keyword evidence="2" id="KW-1185">Reference proteome</keyword>
<dbReference type="GO" id="GO:0000271">
    <property type="term" value="P:polysaccharide biosynthetic process"/>
    <property type="evidence" value="ECO:0007669"/>
    <property type="project" value="InterPro"/>
</dbReference>
<dbReference type="Pfam" id="PF05159">
    <property type="entry name" value="Capsule_synth"/>
    <property type="match status" value="3"/>
</dbReference>
<reference evidence="1" key="2">
    <citation type="submission" date="2020-09" db="EMBL/GenBank/DDBJ databases">
        <authorList>
            <person name="Sun Q."/>
            <person name="Zhou Y."/>
        </authorList>
    </citation>
    <scope>NUCLEOTIDE SEQUENCE</scope>
    <source>
        <strain evidence="1">CGMCC 1.15762</strain>
    </source>
</reference>
<proteinExistence type="predicted"/>
<gene>
    <name evidence="1" type="primary">kpsC</name>
    <name evidence="1" type="ORF">GCM10011415_42310</name>
</gene>
<dbReference type="AlphaFoldDB" id="A0A8J3EIS0"/>
<protein>
    <submittedName>
        <fullName evidence="1">Capsular polysaccharide biosynthesis protein</fullName>
    </submittedName>
</protein>
<sequence>MTDAGESSPRRLYVYNAGFLRQKRLRRILALSGYRVSLGRPSGDDLVGVWGQSPYAHRGEAMAVRHGSALVRIEDAFLRSLHPGRSGEPPLGLLIDHSGVHFDGRTPSDLEHWLKTHPLDDHALLSRARGAMARLQAAHLSKYSATDPEARPPAPGYVLVIDQTAGDASVKASGADRNRFLEMLYWAQEEHPHARILLRTHPETLAGHRNGHFSPEDAHGRIETCDAAASPQALLEGAIAVYTVSSQMGFEAILAGHRPRVFGQPFYAGWGLSDDEVPIARRQRSLTRVQLFAAAMILYPTWYDPYRDRLCEIEDVLGALEAQVRAWREDRHGWTATGMRLWKRGALQGFFGGEKPVVFSDAATDGRRHMGWGISAPEGATCVEDGFLRSRGLGAELVAPLSLVTDDLGIYYDPTRPSRLERLIAQQAQPRPDQEDRARRLITRLTSGGLTKYNLSGVLPELPEGHRILVPGQVEDDASVRLGSPNMSCNADLLARVRADNPDAVILWKPHPDVEAGLRPGAVEDPGQWADLTLTNTPMGALLPLVQEVWTMTSLTGFEALLRGIPVATLGAPFYAGWGLTRDLGPVPARRLAGPRPSLEALVHATLISYPRYRDPVTGLPCPVEVICDRLETGPLPRPGAGLRALSKLQGLFASQSHLWRR</sequence>
<dbReference type="CDD" id="cd16439">
    <property type="entry name" value="beta_Kdo_transferase_KpsC_2"/>
    <property type="match status" value="1"/>
</dbReference>
<accession>A0A8J3EIS0</accession>
<dbReference type="RefSeq" id="WP_188792168.1">
    <property type="nucleotide sequence ID" value="NZ_BMJV01000014.1"/>
</dbReference>
<dbReference type="EMBL" id="BMJV01000014">
    <property type="protein sequence ID" value="GGG87298.1"/>
    <property type="molecule type" value="Genomic_DNA"/>
</dbReference>
<organism evidence="1 2">
    <name type="scientific">Salipiger pallidus</name>
    <dbReference type="NCBI Taxonomy" id="1775170"/>
    <lineage>
        <taxon>Bacteria</taxon>
        <taxon>Pseudomonadati</taxon>
        <taxon>Pseudomonadota</taxon>
        <taxon>Alphaproteobacteria</taxon>
        <taxon>Rhodobacterales</taxon>
        <taxon>Roseobacteraceae</taxon>
        <taxon>Salipiger</taxon>
    </lineage>
</organism>
<dbReference type="InterPro" id="IPR007833">
    <property type="entry name" value="Capsule_polysaccharide_synth"/>
</dbReference>
<evidence type="ECO:0000313" key="1">
    <source>
        <dbReference type="EMBL" id="GGG87298.1"/>
    </source>
</evidence>
<name>A0A8J3EIS0_9RHOB</name>
<reference evidence="1" key="1">
    <citation type="journal article" date="2014" name="Int. J. Syst. Evol. Microbiol.">
        <title>Complete genome sequence of Corynebacterium casei LMG S-19264T (=DSM 44701T), isolated from a smear-ripened cheese.</title>
        <authorList>
            <consortium name="US DOE Joint Genome Institute (JGI-PGF)"/>
            <person name="Walter F."/>
            <person name="Albersmeier A."/>
            <person name="Kalinowski J."/>
            <person name="Ruckert C."/>
        </authorList>
    </citation>
    <scope>NUCLEOTIDE SEQUENCE</scope>
    <source>
        <strain evidence="1">CGMCC 1.15762</strain>
    </source>
</reference>
<comment type="caution">
    <text evidence="1">The sequence shown here is derived from an EMBL/GenBank/DDBJ whole genome shotgun (WGS) entry which is preliminary data.</text>
</comment>
<dbReference type="CDD" id="cd16440">
    <property type="entry name" value="beta_Kdo_transferase_KpsC_1"/>
    <property type="match status" value="1"/>
</dbReference>
<dbReference type="GO" id="GO:0015774">
    <property type="term" value="P:polysaccharide transport"/>
    <property type="evidence" value="ECO:0007669"/>
    <property type="project" value="InterPro"/>
</dbReference>
<dbReference type="Proteomes" id="UP000617145">
    <property type="component" value="Unassembled WGS sequence"/>
</dbReference>